<dbReference type="RefSeq" id="WP_008611397.1">
    <property type="nucleotide sequence ID" value="NZ_JH651379.1"/>
</dbReference>
<dbReference type="HOGENOM" id="CLU_000445_106_3_10"/>
<protein>
    <submittedName>
        <fullName evidence="2">Uncharacterized protein</fullName>
    </submittedName>
</protein>
<dbReference type="AlphaFoldDB" id="I3C3P9"/>
<keyword evidence="1" id="KW-0812">Transmembrane</keyword>
<name>I3C3P9_9FLAO</name>
<dbReference type="PANTHER" id="PTHR10098">
    <property type="entry name" value="RAPSYN-RELATED"/>
    <property type="match status" value="1"/>
</dbReference>
<dbReference type="InterPro" id="IPR019734">
    <property type="entry name" value="TPR_rpt"/>
</dbReference>
<gene>
    <name evidence="2" type="ORF">JoomaDRAFT_1224</name>
</gene>
<feature type="transmembrane region" description="Helical" evidence="1">
    <location>
        <begin position="427"/>
        <end position="446"/>
    </location>
</feature>
<accession>I3C3P9</accession>
<dbReference type="Gene3D" id="3.30.565.10">
    <property type="entry name" value="Histidine kinase-like ATPase, C-terminal domain"/>
    <property type="match status" value="1"/>
</dbReference>
<organism evidence="2 3">
    <name type="scientific">Galbibacter orientalis DSM 19592</name>
    <dbReference type="NCBI Taxonomy" id="926559"/>
    <lineage>
        <taxon>Bacteria</taxon>
        <taxon>Pseudomonadati</taxon>
        <taxon>Bacteroidota</taxon>
        <taxon>Flavobacteriia</taxon>
        <taxon>Flavobacteriales</taxon>
        <taxon>Flavobacteriaceae</taxon>
        <taxon>Galbibacter</taxon>
    </lineage>
</organism>
<keyword evidence="3" id="KW-1185">Reference proteome</keyword>
<proteinExistence type="predicted"/>
<evidence type="ECO:0000256" key="1">
    <source>
        <dbReference type="SAM" id="Phobius"/>
    </source>
</evidence>
<evidence type="ECO:0000313" key="2">
    <source>
        <dbReference type="EMBL" id="EIJ38242.1"/>
    </source>
</evidence>
<reference evidence="2 3" key="1">
    <citation type="submission" date="2012-02" db="EMBL/GenBank/DDBJ databases">
        <title>Improved High-Quality Draft genome of Joostella marina DSM 19592.</title>
        <authorList>
            <consortium name="US DOE Joint Genome Institute (JGI-PGF)"/>
            <person name="Lucas S."/>
            <person name="Copeland A."/>
            <person name="Lapidus A."/>
            <person name="Bruce D."/>
            <person name="Goodwin L."/>
            <person name="Pitluck S."/>
            <person name="Peters L."/>
            <person name="Chertkov O."/>
            <person name="Ovchinnikova G."/>
            <person name="Kyrpides N."/>
            <person name="Mavromatis K."/>
            <person name="Detter J.C."/>
            <person name="Han C."/>
            <person name="Land M."/>
            <person name="Hauser L."/>
            <person name="Markowitz V."/>
            <person name="Cheng J.-F."/>
            <person name="Hugenholtz P."/>
            <person name="Woyke T."/>
            <person name="Wu D."/>
            <person name="Tindall B."/>
            <person name="Brambilla E."/>
            <person name="Klenk H.-P."/>
            <person name="Eisen J.A."/>
        </authorList>
    </citation>
    <scope>NUCLEOTIDE SEQUENCE [LARGE SCALE GENOMIC DNA]</scope>
    <source>
        <strain evidence="2 3">DSM 19592</strain>
    </source>
</reference>
<keyword evidence="1" id="KW-0472">Membrane</keyword>
<keyword evidence="1" id="KW-1133">Transmembrane helix</keyword>
<dbReference type="Gene3D" id="1.25.40.10">
    <property type="entry name" value="Tetratricopeptide repeat domain"/>
    <property type="match status" value="2"/>
</dbReference>
<dbReference type="EMBL" id="JH651379">
    <property type="protein sequence ID" value="EIJ38242.1"/>
    <property type="molecule type" value="Genomic_DNA"/>
</dbReference>
<dbReference type="Pfam" id="PF13424">
    <property type="entry name" value="TPR_12"/>
    <property type="match status" value="1"/>
</dbReference>
<dbReference type="InterPro" id="IPR011990">
    <property type="entry name" value="TPR-like_helical_dom_sf"/>
</dbReference>
<evidence type="ECO:0000313" key="3">
    <source>
        <dbReference type="Proteomes" id="UP000004690"/>
    </source>
</evidence>
<dbReference type="SMART" id="SM00028">
    <property type="entry name" value="TPR"/>
    <property type="match status" value="5"/>
</dbReference>
<dbReference type="eggNOG" id="COG4585">
    <property type="taxonomic scope" value="Bacteria"/>
</dbReference>
<dbReference type="InterPro" id="IPR036890">
    <property type="entry name" value="HATPase_C_sf"/>
</dbReference>
<dbReference type="STRING" id="926559.JoomaDRAFT_1224"/>
<sequence>MKKLLLAFPFFLGILLCFFACNISTKKNKTSNIPSAENSVDNQLQKIKHLRKSNPDSALLLNQKLIKNINTYNDSIKVEILLTSASLFRNVNIDSTLFYSNKLLTLQQQRKDSLSIGDAYFRLGFYYRKNNEIAKSLNAYYNSIKTYERIKDTIEAGIKLVNLTNLLNSIGNYNEAEQTGVKALQYLEKSANKKYIAGTYNALAIASKEQKIYNEALHWYNKALNVASDSISKIKILNNIAVVYTYQEEYEKAHTLLEKLEKSPELENNPDSYAKNIDNRAYVASLLKISNAENDLKKALEIRKSNDDISGQTTSYLHLSQYYLNNNQTTKARKMALKAFELAQQTKSTDDTLEALSLLIESSQNPKTYAVVYKNLTDSIHTSQGRLKNTFAKIKYESEKNQQENLKLTNEAKINKLRLENQQSRNLLLIIIIGIILSAGFIYYRFIKIKHQREKVDEAYQTEMRISKKIHDELANDVFNIIAFTENTPVEKTIKSNLLLQLDAIYEKARNIARGNGKIDLDTNFSEKIISLINSYCNEDVNILNRGLATFPSEEIPTYIKRVIYRSLQELLVNMKKHSKASVVVFNFTLEKKNLKISYSDNGQGTDISKNFIINGLANVENRIEGVDGNFIFDTMPGKGFKATITIPI</sequence>
<dbReference type="OrthoDB" id="943406at2"/>
<dbReference type="SUPFAM" id="SSF55874">
    <property type="entry name" value="ATPase domain of HSP90 chaperone/DNA topoisomerase II/histidine kinase"/>
    <property type="match status" value="1"/>
</dbReference>
<dbReference type="SUPFAM" id="SSF48452">
    <property type="entry name" value="TPR-like"/>
    <property type="match status" value="2"/>
</dbReference>
<dbReference type="Proteomes" id="UP000004690">
    <property type="component" value="Unassembled WGS sequence"/>
</dbReference>